<dbReference type="Gene3D" id="3.40.50.720">
    <property type="entry name" value="NAD(P)-binding Rossmann-like Domain"/>
    <property type="match status" value="1"/>
</dbReference>
<accession>A0A841ERL5</accession>
<dbReference type="GO" id="GO:0008977">
    <property type="term" value="F:prephenate dehydrogenase (NAD+) activity"/>
    <property type="evidence" value="ECO:0007669"/>
    <property type="project" value="UniProtKB-EC"/>
</dbReference>
<dbReference type="InterPro" id="IPR008927">
    <property type="entry name" value="6-PGluconate_DH-like_C_sf"/>
</dbReference>
<reference evidence="3 4" key="1">
    <citation type="submission" date="2020-08" db="EMBL/GenBank/DDBJ databases">
        <title>Functional genomics of gut bacteria from endangered species of beetles.</title>
        <authorList>
            <person name="Carlos-Shanley C."/>
        </authorList>
    </citation>
    <scope>NUCLEOTIDE SEQUENCE [LARGE SCALE GENOMIC DNA]</scope>
    <source>
        <strain evidence="3 4">S00070</strain>
    </source>
</reference>
<evidence type="ECO:0000256" key="1">
    <source>
        <dbReference type="ARBA" id="ARBA00023002"/>
    </source>
</evidence>
<evidence type="ECO:0000313" key="3">
    <source>
        <dbReference type="EMBL" id="MBB6003318.1"/>
    </source>
</evidence>
<dbReference type="InterPro" id="IPR046826">
    <property type="entry name" value="PDH_N"/>
</dbReference>
<gene>
    <name evidence="3" type="ORF">HNP25_001971</name>
</gene>
<dbReference type="Pfam" id="PF02153">
    <property type="entry name" value="PDH_N"/>
    <property type="match status" value="1"/>
</dbReference>
<dbReference type="RefSeq" id="WP_184133716.1">
    <property type="nucleotide sequence ID" value="NZ_JACHKT010000011.1"/>
</dbReference>
<feature type="domain" description="Prephenate/arogenate dehydrogenase" evidence="2">
    <location>
        <begin position="1"/>
        <end position="282"/>
    </location>
</feature>
<dbReference type="Proteomes" id="UP000524404">
    <property type="component" value="Unassembled WGS sequence"/>
</dbReference>
<dbReference type="InterPro" id="IPR036291">
    <property type="entry name" value="NAD(P)-bd_dom_sf"/>
</dbReference>
<name>A0A841ERL5_9BACT</name>
<dbReference type="Pfam" id="PF20463">
    <property type="entry name" value="PDH_C"/>
    <property type="match status" value="1"/>
</dbReference>
<dbReference type="Gene3D" id="1.10.3660.10">
    <property type="entry name" value="6-phosphogluconate dehydrogenase C-terminal like domain"/>
    <property type="match status" value="1"/>
</dbReference>
<evidence type="ECO:0000259" key="2">
    <source>
        <dbReference type="PROSITE" id="PS51176"/>
    </source>
</evidence>
<dbReference type="GO" id="GO:0004665">
    <property type="term" value="F:prephenate dehydrogenase (NADP+) activity"/>
    <property type="evidence" value="ECO:0007669"/>
    <property type="project" value="InterPro"/>
</dbReference>
<dbReference type="PANTHER" id="PTHR21363">
    <property type="entry name" value="PREPHENATE DEHYDROGENASE"/>
    <property type="match status" value="1"/>
</dbReference>
<sequence length="282" mass="31093">MIISVVGLGLIGGSMALSLKENGFADTVIGVDNKTEHIIKALELKLIDRVALLQDAVKQSDIIILAVPVDALLTLLPEVLNQITENQVVIEVGSTKKAVIEAVKNHPNRGNFVATHPMAGTEFSGPEAAIRHLFDGKNCVLCDIEDSKPELVELIKKMYNEGLKMRITYLDSIAHDIHTAYISHISHICSFALASTVLAKEKDEESIFNLASTGFESTVRLAKSSPETWIPIFRQNQENIIDVLDSYITTLLTFKGLMISGSYDKFGEYLTQANDIKRILNR</sequence>
<dbReference type="SUPFAM" id="SSF51735">
    <property type="entry name" value="NAD(P)-binding Rossmann-fold domains"/>
    <property type="match status" value="1"/>
</dbReference>
<dbReference type="SUPFAM" id="SSF48179">
    <property type="entry name" value="6-phosphogluconate dehydrogenase C-terminal domain-like"/>
    <property type="match status" value="1"/>
</dbReference>
<dbReference type="GO" id="GO:0006571">
    <property type="term" value="P:tyrosine biosynthetic process"/>
    <property type="evidence" value="ECO:0007669"/>
    <property type="project" value="InterPro"/>
</dbReference>
<dbReference type="InterPro" id="IPR050812">
    <property type="entry name" value="Preph/Arog_dehydrog"/>
</dbReference>
<dbReference type="InterPro" id="IPR046825">
    <property type="entry name" value="PDH_C"/>
</dbReference>
<dbReference type="PANTHER" id="PTHR21363:SF0">
    <property type="entry name" value="PREPHENATE DEHYDROGENASE [NADP(+)]"/>
    <property type="match status" value="1"/>
</dbReference>
<dbReference type="InterPro" id="IPR003099">
    <property type="entry name" value="Prephen_DH"/>
</dbReference>
<dbReference type="FunFam" id="3.40.50.720:FF:000208">
    <property type="entry name" value="Prephenate dehydrogenase"/>
    <property type="match status" value="1"/>
</dbReference>
<organism evidence="3 4">
    <name type="scientific">Arcicella rosea</name>
    <dbReference type="NCBI Taxonomy" id="502909"/>
    <lineage>
        <taxon>Bacteria</taxon>
        <taxon>Pseudomonadati</taxon>
        <taxon>Bacteroidota</taxon>
        <taxon>Cytophagia</taxon>
        <taxon>Cytophagales</taxon>
        <taxon>Flectobacillaceae</taxon>
        <taxon>Arcicella</taxon>
    </lineage>
</organism>
<dbReference type="EC" id="1.3.1.12" evidence="3"/>
<dbReference type="NCBIfam" id="NF006307">
    <property type="entry name" value="PRK08507.1"/>
    <property type="match status" value="1"/>
</dbReference>
<comment type="caution">
    <text evidence="3">The sequence shown here is derived from an EMBL/GenBank/DDBJ whole genome shotgun (WGS) entry which is preliminary data.</text>
</comment>
<dbReference type="EMBL" id="JACHKT010000011">
    <property type="protein sequence ID" value="MBB6003318.1"/>
    <property type="molecule type" value="Genomic_DNA"/>
</dbReference>
<protein>
    <submittedName>
        <fullName evidence="3">Prephenate dehydrogenase</fullName>
        <ecNumber evidence="3">1.3.1.12</ecNumber>
    </submittedName>
</protein>
<keyword evidence="4" id="KW-1185">Reference proteome</keyword>
<dbReference type="GO" id="GO:0070403">
    <property type="term" value="F:NAD+ binding"/>
    <property type="evidence" value="ECO:0007669"/>
    <property type="project" value="InterPro"/>
</dbReference>
<keyword evidence="1 3" id="KW-0560">Oxidoreductase</keyword>
<dbReference type="AlphaFoldDB" id="A0A841ERL5"/>
<dbReference type="PROSITE" id="PS51176">
    <property type="entry name" value="PDH_ADH"/>
    <property type="match status" value="1"/>
</dbReference>
<evidence type="ECO:0000313" key="4">
    <source>
        <dbReference type="Proteomes" id="UP000524404"/>
    </source>
</evidence>
<proteinExistence type="predicted"/>